<accession>A0A9E7JXD7</accession>
<protein>
    <submittedName>
        <fullName evidence="1">Reticuline oxidase-like protein-like</fullName>
    </submittedName>
</protein>
<dbReference type="Proteomes" id="UP001055439">
    <property type="component" value="Chromosome 4"/>
</dbReference>
<evidence type="ECO:0000313" key="1">
    <source>
        <dbReference type="EMBL" id="URD97170.1"/>
    </source>
</evidence>
<name>A0A9E7JXD7_9LILI</name>
<dbReference type="InterPro" id="IPR036318">
    <property type="entry name" value="FAD-bd_PCMH-like_sf"/>
</dbReference>
<dbReference type="OrthoDB" id="407275at2759"/>
<dbReference type="InterPro" id="IPR016167">
    <property type="entry name" value="FAD-bd_PCMH_sub1"/>
</dbReference>
<keyword evidence="2" id="KW-1185">Reference proteome</keyword>
<dbReference type="GO" id="GO:0050660">
    <property type="term" value="F:flavin adenine dinucleotide binding"/>
    <property type="evidence" value="ECO:0007669"/>
    <property type="project" value="InterPro"/>
</dbReference>
<dbReference type="EMBL" id="CP097506">
    <property type="protein sequence ID" value="URD97170.1"/>
    <property type="molecule type" value="Genomic_DNA"/>
</dbReference>
<dbReference type="Gene3D" id="3.30.43.10">
    <property type="entry name" value="Uridine Diphospho-n-acetylenolpyruvylglucosamine Reductase, domain 2"/>
    <property type="match status" value="1"/>
</dbReference>
<dbReference type="SUPFAM" id="SSF56176">
    <property type="entry name" value="FAD-binding/transporter-associated domain-like"/>
    <property type="match status" value="1"/>
</dbReference>
<reference evidence="1" key="1">
    <citation type="submission" date="2022-05" db="EMBL/GenBank/DDBJ databases">
        <title>The Musa troglodytarum L. genome provides insights into the mechanism of non-climacteric behaviour and enrichment of carotenoids.</title>
        <authorList>
            <person name="Wang J."/>
        </authorList>
    </citation>
    <scope>NUCLEOTIDE SEQUENCE</scope>
    <source>
        <tissue evidence="1">Leaf</tissue>
    </source>
</reference>
<gene>
    <name evidence="1" type="ORF">MUK42_30984</name>
</gene>
<dbReference type="PANTHER" id="PTHR32448">
    <property type="entry name" value="OS08G0158400 PROTEIN"/>
    <property type="match status" value="1"/>
</dbReference>
<organism evidence="1 2">
    <name type="scientific">Musa troglodytarum</name>
    <name type="common">fe'i banana</name>
    <dbReference type="NCBI Taxonomy" id="320322"/>
    <lineage>
        <taxon>Eukaryota</taxon>
        <taxon>Viridiplantae</taxon>
        <taxon>Streptophyta</taxon>
        <taxon>Embryophyta</taxon>
        <taxon>Tracheophyta</taxon>
        <taxon>Spermatophyta</taxon>
        <taxon>Magnoliopsida</taxon>
        <taxon>Liliopsida</taxon>
        <taxon>Zingiberales</taxon>
        <taxon>Musaceae</taxon>
        <taxon>Musa</taxon>
    </lineage>
</organism>
<sequence>MVTVQVKASYLAFSIELGLPRPPSSSFTPPNTTSYDTILRSSFQNTRFLLSAAATKPALIVRPAGPADVQAAVACGRGHGLLIRVRIGGHDYEGLSYVSAGGLFAILDLRSVAVDADGSTGWGLARTLKHGAATKLVERWQHVASELVDDLLISAIAVADDDDDATALGKRTIRVTFPGMFLGRQRQLLSVMNESFSELGAEATHCSEVSRTESAAYFAGYGDMNSTMVLERRPQYNSGTFKAKSDFVRWKGMWRFMAEAKDEPVVMIMEPWGGRLDEIAETAIALPHTQQGKSL</sequence>
<proteinExistence type="predicted"/>
<dbReference type="AlphaFoldDB" id="A0A9E7JXD7"/>
<evidence type="ECO:0000313" key="2">
    <source>
        <dbReference type="Proteomes" id="UP001055439"/>
    </source>
</evidence>
<dbReference type="Gene3D" id="3.40.462.20">
    <property type="match status" value="1"/>
</dbReference>